<dbReference type="Gene3D" id="3.30.565.10">
    <property type="entry name" value="Histidine kinase-like ATPase, C-terminal domain"/>
    <property type="match status" value="1"/>
</dbReference>
<protein>
    <recommendedName>
        <fullName evidence="2">histidine kinase</fullName>
        <ecNumber evidence="2">2.7.13.3</ecNumber>
    </recommendedName>
</protein>
<dbReference type="CDD" id="cd00075">
    <property type="entry name" value="HATPase"/>
    <property type="match status" value="1"/>
</dbReference>
<dbReference type="Pfam" id="PF00512">
    <property type="entry name" value="HisKA"/>
    <property type="match status" value="1"/>
</dbReference>
<feature type="transmembrane region" description="Helical" evidence="7">
    <location>
        <begin position="17"/>
        <end position="39"/>
    </location>
</feature>
<dbReference type="AlphaFoldDB" id="A0A2H0UKA8"/>
<evidence type="ECO:0000259" key="8">
    <source>
        <dbReference type="PROSITE" id="PS50109"/>
    </source>
</evidence>
<dbReference type="SUPFAM" id="SSF47384">
    <property type="entry name" value="Homodimeric domain of signal transducing histidine kinase"/>
    <property type="match status" value="1"/>
</dbReference>
<keyword evidence="5" id="KW-0418">Kinase</keyword>
<keyword evidence="4" id="KW-0808">Transferase</keyword>
<dbReference type="PANTHER" id="PTHR45453">
    <property type="entry name" value="PHOSPHATE REGULON SENSOR PROTEIN PHOR"/>
    <property type="match status" value="1"/>
</dbReference>
<dbReference type="GO" id="GO:0000155">
    <property type="term" value="F:phosphorelay sensor kinase activity"/>
    <property type="evidence" value="ECO:0007669"/>
    <property type="project" value="InterPro"/>
</dbReference>
<name>A0A2H0UKA8_9BACT</name>
<sequence>MTNIANDLVSAIGEVSLLVRFIIFSALIVISYFLSVLTLRPLQRSMQERKRFIANISHELRTPLSIMKAELEAALLQGDMITKRELLEISRSNLEEVDRSAQIIQFLLNFSELETRLASLQLSQVNLSRVARKALRLVEEDAHRQRIALAFEDVDGAVVRGNATALEELVLNLLKNAIRFNSAGGKIRVKIVRGEDGGIKMSVADTGVGIRAVDLPHIFEPFYAGSNVLKKRKESAGLGLAIVRAIARLHRARVSVDSVVGQGTSVGVRFPRYHGR</sequence>
<comment type="caution">
    <text evidence="9">The sequence shown here is derived from an EMBL/GenBank/DDBJ whole genome shotgun (WGS) entry which is preliminary data.</text>
</comment>
<dbReference type="PRINTS" id="PR00344">
    <property type="entry name" value="BCTRLSENSOR"/>
</dbReference>
<evidence type="ECO:0000256" key="1">
    <source>
        <dbReference type="ARBA" id="ARBA00000085"/>
    </source>
</evidence>
<evidence type="ECO:0000256" key="4">
    <source>
        <dbReference type="ARBA" id="ARBA00022679"/>
    </source>
</evidence>
<evidence type="ECO:0000313" key="9">
    <source>
        <dbReference type="EMBL" id="PIR86820.1"/>
    </source>
</evidence>
<dbReference type="EC" id="2.7.13.3" evidence="2"/>
<dbReference type="Proteomes" id="UP000229526">
    <property type="component" value="Unassembled WGS sequence"/>
</dbReference>
<dbReference type="InterPro" id="IPR003594">
    <property type="entry name" value="HATPase_dom"/>
</dbReference>
<dbReference type="Gene3D" id="1.10.287.130">
    <property type="match status" value="1"/>
</dbReference>
<comment type="catalytic activity">
    <reaction evidence="1">
        <text>ATP + protein L-histidine = ADP + protein N-phospho-L-histidine.</text>
        <dbReference type="EC" id="2.7.13.3"/>
    </reaction>
</comment>
<organism evidence="9 10">
    <name type="scientific">Candidatus Harrisonbacteria bacterium CG10_big_fil_rev_8_21_14_0_10_49_15</name>
    <dbReference type="NCBI Taxonomy" id="1974587"/>
    <lineage>
        <taxon>Bacteria</taxon>
        <taxon>Candidatus Harrisoniibacteriota</taxon>
    </lineage>
</organism>
<dbReference type="InterPro" id="IPR036890">
    <property type="entry name" value="HATPase_C_sf"/>
</dbReference>
<evidence type="ECO:0000256" key="5">
    <source>
        <dbReference type="ARBA" id="ARBA00022777"/>
    </source>
</evidence>
<dbReference type="EMBL" id="PFBD01000025">
    <property type="protein sequence ID" value="PIR86820.1"/>
    <property type="molecule type" value="Genomic_DNA"/>
</dbReference>
<dbReference type="InterPro" id="IPR003661">
    <property type="entry name" value="HisK_dim/P_dom"/>
</dbReference>
<evidence type="ECO:0000256" key="7">
    <source>
        <dbReference type="SAM" id="Phobius"/>
    </source>
</evidence>
<dbReference type="CDD" id="cd00082">
    <property type="entry name" value="HisKA"/>
    <property type="match status" value="1"/>
</dbReference>
<dbReference type="GO" id="GO:0005886">
    <property type="term" value="C:plasma membrane"/>
    <property type="evidence" value="ECO:0007669"/>
    <property type="project" value="TreeGrafter"/>
</dbReference>
<dbReference type="SUPFAM" id="SSF55874">
    <property type="entry name" value="ATPase domain of HSP90 chaperone/DNA topoisomerase II/histidine kinase"/>
    <property type="match status" value="1"/>
</dbReference>
<dbReference type="SMART" id="SM00388">
    <property type="entry name" value="HisKA"/>
    <property type="match status" value="1"/>
</dbReference>
<dbReference type="InterPro" id="IPR004358">
    <property type="entry name" value="Sig_transdc_His_kin-like_C"/>
</dbReference>
<dbReference type="InterPro" id="IPR005467">
    <property type="entry name" value="His_kinase_dom"/>
</dbReference>
<dbReference type="Pfam" id="PF02518">
    <property type="entry name" value="HATPase_c"/>
    <property type="match status" value="1"/>
</dbReference>
<reference evidence="10" key="1">
    <citation type="submission" date="2017-09" db="EMBL/GenBank/DDBJ databases">
        <title>Depth-based differentiation of microbial function through sediment-hosted aquifers and enrichment of novel symbionts in the deep terrestrial subsurface.</title>
        <authorList>
            <person name="Probst A.J."/>
            <person name="Ladd B."/>
            <person name="Jarett J.K."/>
            <person name="Geller-Mcgrath D.E."/>
            <person name="Sieber C.M.K."/>
            <person name="Emerson J.B."/>
            <person name="Anantharaman K."/>
            <person name="Thomas B.C."/>
            <person name="Malmstrom R."/>
            <person name="Stieglmeier M."/>
            <person name="Klingl A."/>
            <person name="Woyke T."/>
            <person name="Ryan C.M."/>
            <person name="Banfield J.F."/>
        </authorList>
    </citation>
    <scope>NUCLEOTIDE SEQUENCE [LARGE SCALE GENOMIC DNA]</scope>
</reference>
<keyword evidence="3" id="KW-0597">Phosphoprotein</keyword>
<dbReference type="InterPro" id="IPR050351">
    <property type="entry name" value="BphY/WalK/GraS-like"/>
</dbReference>
<keyword evidence="7" id="KW-0472">Membrane</keyword>
<keyword evidence="6" id="KW-0902">Two-component regulatory system</keyword>
<gene>
    <name evidence="9" type="ORF">COU11_03900</name>
</gene>
<dbReference type="GO" id="GO:0016036">
    <property type="term" value="P:cellular response to phosphate starvation"/>
    <property type="evidence" value="ECO:0007669"/>
    <property type="project" value="TreeGrafter"/>
</dbReference>
<evidence type="ECO:0000256" key="2">
    <source>
        <dbReference type="ARBA" id="ARBA00012438"/>
    </source>
</evidence>
<dbReference type="SMART" id="SM00387">
    <property type="entry name" value="HATPase_c"/>
    <property type="match status" value="1"/>
</dbReference>
<dbReference type="GO" id="GO:0004721">
    <property type="term" value="F:phosphoprotein phosphatase activity"/>
    <property type="evidence" value="ECO:0007669"/>
    <property type="project" value="TreeGrafter"/>
</dbReference>
<accession>A0A2H0UKA8</accession>
<evidence type="ECO:0000256" key="6">
    <source>
        <dbReference type="ARBA" id="ARBA00023012"/>
    </source>
</evidence>
<dbReference type="PANTHER" id="PTHR45453:SF1">
    <property type="entry name" value="PHOSPHATE REGULON SENSOR PROTEIN PHOR"/>
    <property type="match status" value="1"/>
</dbReference>
<keyword evidence="7" id="KW-0812">Transmembrane</keyword>
<evidence type="ECO:0000313" key="10">
    <source>
        <dbReference type="Proteomes" id="UP000229526"/>
    </source>
</evidence>
<proteinExistence type="predicted"/>
<dbReference type="PROSITE" id="PS50109">
    <property type="entry name" value="HIS_KIN"/>
    <property type="match status" value="1"/>
</dbReference>
<dbReference type="InterPro" id="IPR036097">
    <property type="entry name" value="HisK_dim/P_sf"/>
</dbReference>
<keyword evidence="7" id="KW-1133">Transmembrane helix</keyword>
<feature type="domain" description="Histidine kinase" evidence="8">
    <location>
        <begin position="55"/>
        <end position="274"/>
    </location>
</feature>
<evidence type="ECO:0000256" key="3">
    <source>
        <dbReference type="ARBA" id="ARBA00022553"/>
    </source>
</evidence>